<keyword evidence="9" id="KW-1185">Reference proteome</keyword>
<feature type="transmembrane region" description="Helical" evidence="7">
    <location>
        <begin position="112"/>
        <end position="133"/>
    </location>
</feature>
<feature type="transmembrane region" description="Helical" evidence="7">
    <location>
        <begin position="139"/>
        <end position="159"/>
    </location>
</feature>
<protein>
    <recommendedName>
        <fullName evidence="7">UPF0056 membrane protein</fullName>
    </recommendedName>
</protein>
<dbReference type="Pfam" id="PF01914">
    <property type="entry name" value="MarC"/>
    <property type="match status" value="1"/>
</dbReference>
<keyword evidence="3" id="KW-1003">Cell membrane</keyword>
<evidence type="ECO:0000256" key="3">
    <source>
        <dbReference type="ARBA" id="ARBA00022475"/>
    </source>
</evidence>
<evidence type="ECO:0000256" key="2">
    <source>
        <dbReference type="ARBA" id="ARBA00009784"/>
    </source>
</evidence>
<evidence type="ECO:0000256" key="7">
    <source>
        <dbReference type="RuleBase" id="RU362048"/>
    </source>
</evidence>
<evidence type="ECO:0000256" key="6">
    <source>
        <dbReference type="ARBA" id="ARBA00023136"/>
    </source>
</evidence>
<feature type="transmembrane region" description="Helical" evidence="7">
    <location>
        <begin position="180"/>
        <end position="199"/>
    </location>
</feature>
<dbReference type="RefSeq" id="WP_196610053.1">
    <property type="nucleotide sequence ID" value="NZ_VRYY01000442.1"/>
</dbReference>
<feature type="transmembrane region" description="Helical" evidence="7">
    <location>
        <begin position="12"/>
        <end position="31"/>
    </location>
</feature>
<dbReference type="PANTHER" id="PTHR33508:SF1">
    <property type="entry name" value="UPF0056 MEMBRANE PROTEIN YHCE"/>
    <property type="match status" value="1"/>
</dbReference>
<keyword evidence="5 7" id="KW-1133">Transmembrane helix</keyword>
<feature type="transmembrane region" description="Helical" evidence="7">
    <location>
        <begin position="68"/>
        <end position="92"/>
    </location>
</feature>
<comment type="subcellular location">
    <subcellularLocation>
        <location evidence="1 7">Cell membrane</location>
        <topology evidence="1 7">Multi-pass membrane protein</topology>
    </subcellularLocation>
</comment>
<dbReference type="InterPro" id="IPR002771">
    <property type="entry name" value="Multi_antbiot-R_MarC"/>
</dbReference>
<evidence type="ECO:0000313" key="8">
    <source>
        <dbReference type="EMBL" id="MBG3878038.1"/>
    </source>
</evidence>
<keyword evidence="4 7" id="KW-0812">Transmembrane</keyword>
<evidence type="ECO:0000256" key="4">
    <source>
        <dbReference type="ARBA" id="ARBA00022692"/>
    </source>
</evidence>
<name>A0ABS0J8H6_9BACT</name>
<comment type="caution">
    <text evidence="8">The sequence shown here is derived from an EMBL/GenBank/DDBJ whole genome shotgun (WGS) entry which is preliminary data.</text>
</comment>
<proteinExistence type="inferred from homology"/>
<gene>
    <name evidence="8" type="ORF">FVW20_13725</name>
</gene>
<evidence type="ECO:0000256" key="1">
    <source>
        <dbReference type="ARBA" id="ARBA00004651"/>
    </source>
</evidence>
<organism evidence="8 9">
    <name type="scientific">Nitratidesulfovibrio oxamicus</name>
    <dbReference type="NCBI Taxonomy" id="32016"/>
    <lineage>
        <taxon>Bacteria</taxon>
        <taxon>Pseudomonadati</taxon>
        <taxon>Thermodesulfobacteriota</taxon>
        <taxon>Desulfovibrionia</taxon>
        <taxon>Desulfovibrionales</taxon>
        <taxon>Desulfovibrionaceae</taxon>
        <taxon>Nitratidesulfovibrio</taxon>
    </lineage>
</organism>
<accession>A0ABS0J8H6</accession>
<evidence type="ECO:0000256" key="5">
    <source>
        <dbReference type="ARBA" id="ARBA00022989"/>
    </source>
</evidence>
<feature type="transmembrane region" description="Helical" evidence="7">
    <location>
        <begin position="43"/>
        <end position="62"/>
    </location>
</feature>
<evidence type="ECO:0000313" key="9">
    <source>
        <dbReference type="Proteomes" id="UP001194469"/>
    </source>
</evidence>
<dbReference type="PANTHER" id="PTHR33508">
    <property type="entry name" value="UPF0056 MEMBRANE PROTEIN YHCE"/>
    <property type="match status" value="1"/>
</dbReference>
<dbReference type="EMBL" id="VRYY01000442">
    <property type="protein sequence ID" value="MBG3878038.1"/>
    <property type="molecule type" value="Genomic_DNA"/>
</dbReference>
<reference evidence="8 9" key="1">
    <citation type="submission" date="2019-08" db="EMBL/GenBank/DDBJ databases">
        <authorList>
            <person name="Luo N."/>
        </authorList>
    </citation>
    <scope>NUCLEOTIDE SEQUENCE [LARGE SCALE GENOMIC DNA]</scope>
    <source>
        <strain evidence="8 9">NCIMB 9442</strain>
    </source>
</reference>
<keyword evidence="6 7" id="KW-0472">Membrane</keyword>
<dbReference type="NCBIfam" id="TIGR00427">
    <property type="entry name" value="NAAT family transporter"/>
    <property type="match status" value="1"/>
</dbReference>
<sequence>MSAIANLFVTTFVKMFFLLTPFFVLTMFLTMTRDMTSQAQRRLAVRVGVAVYVVCMCLYFFGEYIFDLFGITLDAFRIGSGSLLFLSAVALVRDPSPSRVQEVNGDISVVPLAIPITVGPATIGALMVMGATVRTPLERVIASLGLLAAVGCVAVILYIGPAIEKLLGRTGISILSKITGLILAALSAQIVFTGVRGFLN</sequence>
<comment type="similarity">
    <text evidence="2 7">Belongs to the UPF0056 (MarC) family.</text>
</comment>
<dbReference type="Proteomes" id="UP001194469">
    <property type="component" value="Unassembled WGS sequence"/>
</dbReference>